<evidence type="ECO:0000313" key="1">
    <source>
        <dbReference type="EMBL" id="PON45797.1"/>
    </source>
</evidence>
<dbReference type="EMBL" id="JXTC01000566">
    <property type="protein sequence ID" value="PON45797.1"/>
    <property type="molecule type" value="Genomic_DNA"/>
</dbReference>
<reference evidence="2" key="1">
    <citation type="submission" date="2016-06" db="EMBL/GenBank/DDBJ databases">
        <title>Parallel loss of symbiosis genes in relatives of nitrogen-fixing non-legume Parasponia.</title>
        <authorList>
            <person name="Van Velzen R."/>
            <person name="Holmer R."/>
            <person name="Bu F."/>
            <person name="Rutten L."/>
            <person name="Van Zeijl A."/>
            <person name="Liu W."/>
            <person name="Santuari L."/>
            <person name="Cao Q."/>
            <person name="Sharma T."/>
            <person name="Shen D."/>
            <person name="Roswanjaya Y."/>
            <person name="Wardhani T."/>
            <person name="Kalhor M.S."/>
            <person name="Jansen J."/>
            <person name="Van den Hoogen J."/>
            <person name="Gungor B."/>
            <person name="Hartog M."/>
            <person name="Hontelez J."/>
            <person name="Verver J."/>
            <person name="Yang W.-C."/>
            <person name="Schijlen E."/>
            <person name="Repin R."/>
            <person name="Schilthuizen M."/>
            <person name="Schranz E."/>
            <person name="Heidstra R."/>
            <person name="Miyata K."/>
            <person name="Fedorova E."/>
            <person name="Kohlen W."/>
            <person name="Bisseling T."/>
            <person name="Smit S."/>
            <person name="Geurts R."/>
        </authorList>
    </citation>
    <scope>NUCLEOTIDE SEQUENCE [LARGE SCALE GENOMIC DNA]</scope>
    <source>
        <strain evidence="2">cv. RG33-2</strain>
    </source>
</reference>
<name>A0A2P5BAJ5_TREOI</name>
<dbReference type="Proteomes" id="UP000237000">
    <property type="component" value="Unassembled WGS sequence"/>
</dbReference>
<accession>A0A2P5BAJ5</accession>
<protein>
    <submittedName>
        <fullName evidence="1">Uncharacterized protein</fullName>
    </submittedName>
</protein>
<comment type="caution">
    <text evidence="1">The sequence shown here is derived from an EMBL/GenBank/DDBJ whole genome shotgun (WGS) entry which is preliminary data.</text>
</comment>
<dbReference type="AlphaFoldDB" id="A0A2P5BAJ5"/>
<gene>
    <name evidence="1" type="ORF">TorRG33x02_327850</name>
</gene>
<evidence type="ECO:0000313" key="2">
    <source>
        <dbReference type="Proteomes" id="UP000237000"/>
    </source>
</evidence>
<dbReference type="InParanoid" id="A0A2P5BAJ5"/>
<proteinExistence type="predicted"/>
<sequence length="84" mass="9290">MKQVSERHIRFIRENTTLVSPRPISLNLFGHTSEPILLLIPFLSSSLLHSSALFLPTFLAATITIDGQPLPLELEPAKNICAVL</sequence>
<keyword evidence="2" id="KW-1185">Reference proteome</keyword>
<organism evidence="1 2">
    <name type="scientific">Trema orientale</name>
    <name type="common">Charcoal tree</name>
    <name type="synonym">Celtis orientalis</name>
    <dbReference type="NCBI Taxonomy" id="63057"/>
    <lineage>
        <taxon>Eukaryota</taxon>
        <taxon>Viridiplantae</taxon>
        <taxon>Streptophyta</taxon>
        <taxon>Embryophyta</taxon>
        <taxon>Tracheophyta</taxon>
        <taxon>Spermatophyta</taxon>
        <taxon>Magnoliopsida</taxon>
        <taxon>eudicotyledons</taxon>
        <taxon>Gunneridae</taxon>
        <taxon>Pentapetalae</taxon>
        <taxon>rosids</taxon>
        <taxon>fabids</taxon>
        <taxon>Rosales</taxon>
        <taxon>Cannabaceae</taxon>
        <taxon>Trema</taxon>
    </lineage>
</organism>